<dbReference type="AlphaFoldDB" id="A0A0F9IAC5"/>
<evidence type="ECO:0000313" key="1">
    <source>
        <dbReference type="EMBL" id="KKL84362.1"/>
    </source>
</evidence>
<accession>A0A0F9IAC5</accession>
<sequence length="81" mass="9296">MLTLILYIVLANYLRPAVDNHQTFDFSVHLDTINEPFFTIGSGRKINGSKILEIINKNTKPIIKTKKDILKKKSKQVKDPE</sequence>
<organism evidence="1">
    <name type="scientific">marine sediment metagenome</name>
    <dbReference type="NCBI Taxonomy" id="412755"/>
    <lineage>
        <taxon>unclassified sequences</taxon>
        <taxon>metagenomes</taxon>
        <taxon>ecological metagenomes</taxon>
    </lineage>
</organism>
<comment type="caution">
    <text evidence="1">The sequence shown here is derived from an EMBL/GenBank/DDBJ whole genome shotgun (WGS) entry which is preliminary data.</text>
</comment>
<name>A0A0F9IAC5_9ZZZZ</name>
<protein>
    <submittedName>
        <fullName evidence="1">Uncharacterized protein</fullName>
    </submittedName>
</protein>
<gene>
    <name evidence="1" type="ORF">LCGC14_1965510</name>
</gene>
<proteinExistence type="predicted"/>
<reference evidence="1" key="1">
    <citation type="journal article" date="2015" name="Nature">
        <title>Complex archaea that bridge the gap between prokaryotes and eukaryotes.</title>
        <authorList>
            <person name="Spang A."/>
            <person name="Saw J.H."/>
            <person name="Jorgensen S.L."/>
            <person name="Zaremba-Niedzwiedzka K."/>
            <person name="Martijn J."/>
            <person name="Lind A.E."/>
            <person name="van Eijk R."/>
            <person name="Schleper C."/>
            <person name="Guy L."/>
            <person name="Ettema T.J."/>
        </authorList>
    </citation>
    <scope>NUCLEOTIDE SEQUENCE</scope>
</reference>
<feature type="non-terminal residue" evidence="1">
    <location>
        <position position="81"/>
    </location>
</feature>
<dbReference type="EMBL" id="LAZR01021718">
    <property type="protein sequence ID" value="KKL84362.1"/>
    <property type="molecule type" value="Genomic_DNA"/>
</dbReference>